<evidence type="ECO:0000313" key="3">
    <source>
        <dbReference type="EMBL" id="KAL2080526.1"/>
    </source>
</evidence>
<accession>A0ABD1J364</accession>
<evidence type="ECO:0000313" key="4">
    <source>
        <dbReference type="Proteomes" id="UP001591681"/>
    </source>
</evidence>
<gene>
    <name evidence="3" type="ORF">ACEWY4_024319</name>
</gene>
<sequence length="161" mass="17550">MLSFFGLRKDQSKKPAAEKELDGFVIIGETLEEQRSRMQSMNITQPSTNVIIQPAKAPRSRPVQPGLEDPRASVAMPAPVPAEAEVPSGSARAEASGSANSNPNLPELLADVPFTLAPHVLAMQTGRPRLPDLLLNTHTYDDNLESFRYDFTLENSVLSQP</sequence>
<dbReference type="InterPro" id="IPR053292">
    <property type="entry name" value="UBAP1-MVB12_assoc_domain"/>
</dbReference>
<dbReference type="PANTHER" id="PTHR36291:SF1">
    <property type="entry name" value="UBAP1-MVB12-ASSOCIATED (UMA)-DOMAIN CONTAINING PROTEIN 1"/>
    <property type="match status" value="1"/>
</dbReference>
<keyword evidence="4" id="KW-1185">Reference proteome</keyword>
<reference evidence="3 4" key="1">
    <citation type="submission" date="2024-09" db="EMBL/GenBank/DDBJ databases">
        <title>A chromosome-level genome assembly of Gray's grenadier anchovy, Coilia grayii.</title>
        <authorList>
            <person name="Fu Z."/>
        </authorList>
    </citation>
    <scope>NUCLEOTIDE SEQUENCE [LARGE SCALE GENOMIC DNA]</scope>
    <source>
        <strain evidence="3">G4</strain>
        <tissue evidence="3">Muscle</tissue>
    </source>
</reference>
<dbReference type="EMBL" id="JBHFQA010000021">
    <property type="protein sequence ID" value="KAL2080526.1"/>
    <property type="molecule type" value="Genomic_DNA"/>
</dbReference>
<feature type="compositionally biased region" description="Low complexity" evidence="1">
    <location>
        <begin position="72"/>
        <end position="102"/>
    </location>
</feature>
<feature type="domain" description="UMA" evidence="2">
    <location>
        <begin position="109"/>
        <end position="158"/>
    </location>
</feature>
<dbReference type="PROSITE" id="PS51497">
    <property type="entry name" value="UMA"/>
    <property type="match status" value="1"/>
</dbReference>
<proteinExistence type="predicted"/>
<name>A0ABD1J364_9TELE</name>
<comment type="caution">
    <text evidence="3">The sequence shown here is derived from an EMBL/GenBank/DDBJ whole genome shotgun (WGS) entry which is preliminary data.</text>
</comment>
<dbReference type="InterPro" id="IPR023340">
    <property type="entry name" value="UMA"/>
</dbReference>
<dbReference type="PANTHER" id="PTHR36291">
    <property type="entry name" value="UBAP1-MVB12-ASSOCIATED (UMA)-DOMAIN CONTAINING PROTEIN 1"/>
    <property type="match status" value="1"/>
</dbReference>
<dbReference type="AlphaFoldDB" id="A0ABD1J364"/>
<feature type="region of interest" description="Disordered" evidence="1">
    <location>
        <begin position="52"/>
        <end position="104"/>
    </location>
</feature>
<organism evidence="3 4">
    <name type="scientific">Coilia grayii</name>
    <name type="common">Gray's grenadier anchovy</name>
    <dbReference type="NCBI Taxonomy" id="363190"/>
    <lineage>
        <taxon>Eukaryota</taxon>
        <taxon>Metazoa</taxon>
        <taxon>Chordata</taxon>
        <taxon>Craniata</taxon>
        <taxon>Vertebrata</taxon>
        <taxon>Euteleostomi</taxon>
        <taxon>Actinopterygii</taxon>
        <taxon>Neopterygii</taxon>
        <taxon>Teleostei</taxon>
        <taxon>Clupei</taxon>
        <taxon>Clupeiformes</taxon>
        <taxon>Clupeoidei</taxon>
        <taxon>Engraulidae</taxon>
        <taxon>Coilinae</taxon>
        <taxon>Coilia</taxon>
    </lineage>
</organism>
<evidence type="ECO:0000259" key="2">
    <source>
        <dbReference type="PROSITE" id="PS51497"/>
    </source>
</evidence>
<protein>
    <recommendedName>
        <fullName evidence="2">UMA domain-containing protein</fullName>
    </recommendedName>
</protein>
<dbReference type="Proteomes" id="UP001591681">
    <property type="component" value="Unassembled WGS sequence"/>
</dbReference>
<evidence type="ECO:0000256" key="1">
    <source>
        <dbReference type="SAM" id="MobiDB-lite"/>
    </source>
</evidence>